<dbReference type="InterPro" id="IPR036312">
    <property type="entry name" value="Bifun_inhib/LTP/seed_sf"/>
</dbReference>
<gene>
    <name evidence="5" type="ORF">Tci_511349</name>
</gene>
<evidence type="ECO:0000256" key="1">
    <source>
        <dbReference type="ARBA" id="ARBA00022729"/>
    </source>
</evidence>
<dbReference type="InterPro" id="IPR051636">
    <property type="entry name" value="Plant_LTP/defense-related"/>
</dbReference>
<dbReference type="SUPFAM" id="SSF47699">
    <property type="entry name" value="Bifunctional inhibitor/lipid-transfer protein/seed storage 2S albumin"/>
    <property type="match status" value="1"/>
</dbReference>
<dbReference type="PANTHER" id="PTHR31731">
    <property type="match status" value="1"/>
</dbReference>
<feature type="chain" id="PRO_5025473839" description="Bifunctional inhibitor/plant lipid transfer protein/seed storage helical domain-containing protein" evidence="3">
    <location>
        <begin position="26"/>
        <end position="202"/>
    </location>
</feature>
<feature type="signal peptide" evidence="3">
    <location>
        <begin position="1"/>
        <end position="25"/>
    </location>
</feature>
<name>A0A699I9V9_TANCI</name>
<dbReference type="FunFam" id="1.10.110.10:FF:000003">
    <property type="entry name" value="pEARLI1-like lipid transfer protein 1"/>
    <property type="match status" value="1"/>
</dbReference>
<dbReference type="Pfam" id="PF14547">
    <property type="entry name" value="Hydrophob_seed"/>
    <property type="match status" value="1"/>
</dbReference>
<dbReference type="AlphaFoldDB" id="A0A699I9V9"/>
<dbReference type="CDD" id="cd01958">
    <property type="entry name" value="HPS_like"/>
    <property type="match status" value="1"/>
</dbReference>
<dbReference type="PROSITE" id="PS51257">
    <property type="entry name" value="PROKAR_LIPOPROTEIN"/>
    <property type="match status" value="1"/>
</dbReference>
<accession>A0A699I9V9</accession>
<organism evidence="5">
    <name type="scientific">Tanacetum cinerariifolium</name>
    <name type="common">Dalmatian daisy</name>
    <name type="synonym">Chrysanthemum cinerariifolium</name>
    <dbReference type="NCBI Taxonomy" id="118510"/>
    <lineage>
        <taxon>Eukaryota</taxon>
        <taxon>Viridiplantae</taxon>
        <taxon>Streptophyta</taxon>
        <taxon>Embryophyta</taxon>
        <taxon>Tracheophyta</taxon>
        <taxon>Spermatophyta</taxon>
        <taxon>Magnoliopsida</taxon>
        <taxon>eudicotyledons</taxon>
        <taxon>Gunneridae</taxon>
        <taxon>Pentapetalae</taxon>
        <taxon>asterids</taxon>
        <taxon>campanulids</taxon>
        <taxon>Asterales</taxon>
        <taxon>Asteraceae</taxon>
        <taxon>Asteroideae</taxon>
        <taxon>Anthemideae</taxon>
        <taxon>Anthemidinae</taxon>
        <taxon>Tanacetum</taxon>
    </lineage>
</organism>
<dbReference type="SMART" id="SM00499">
    <property type="entry name" value="AAI"/>
    <property type="match status" value="1"/>
</dbReference>
<feature type="domain" description="Bifunctional inhibitor/plant lipid transfer protein/seed storage helical" evidence="4">
    <location>
        <begin position="44"/>
        <end position="126"/>
    </location>
</feature>
<sequence length="202" mass="20776">MASKTNTPLVIFLALNLLFFALASGCSTCSSPPTPKPNPSGATCPKDALKLGICANVLGSLLGVVVGDPPVKPCCSLIEGLVDLEAAVCLCTAIKANVLGINLNVPLSLSLLLNVCSKKVPKDFQYMDLISLIRAPNPTKVKVGSRPGAPHEVPLLTLTANRVSEMDDPATASESSGVPPTIERSPLDFSLEAGASNQGTAA</sequence>
<comment type="caution">
    <text evidence="5">The sequence shown here is derived from an EMBL/GenBank/DDBJ whole genome shotgun (WGS) entry which is preliminary data.</text>
</comment>
<feature type="region of interest" description="Disordered" evidence="2">
    <location>
        <begin position="166"/>
        <end position="202"/>
    </location>
</feature>
<dbReference type="InterPro" id="IPR016140">
    <property type="entry name" value="Bifunc_inhib/LTP/seed_store"/>
</dbReference>
<evidence type="ECO:0000256" key="3">
    <source>
        <dbReference type="SAM" id="SignalP"/>
    </source>
</evidence>
<evidence type="ECO:0000256" key="2">
    <source>
        <dbReference type="SAM" id="MobiDB-lite"/>
    </source>
</evidence>
<reference evidence="5" key="1">
    <citation type="journal article" date="2019" name="Sci. Rep.">
        <title>Draft genome of Tanacetum cinerariifolium, the natural source of mosquito coil.</title>
        <authorList>
            <person name="Yamashiro T."/>
            <person name="Shiraishi A."/>
            <person name="Satake H."/>
            <person name="Nakayama K."/>
        </authorList>
    </citation>
    <scope>NUCLEOTIDE SEQUENCE</scope>
</reference>
<feature type="non-terminal residue" evidence="5">
    <location>
        <position position="202"/>
    </location>
</feature>
<dbReference type="Gene3D" id="1.10.110.10">
    <property type="entry name" value="Plant lipid-transfer and hydrophobic proteins"/>
    <property type="match status" value="1"/>
</dbReference>
<proteinExistence type="predicted"/>
<evidence type="ECO:0000259" key="4">
    <source>
        <dbReference type="SMART" id="SM00499"/>
    </source>
</evidence>
<keyword evidence="1 3" id="KW-0732">Signal</keyword>
<protein>
    <recommendedName>
        <fullName evidence="4">Bifunctional inhibitor/plant lipid transfer protein/seed storage helical domain-containing protein</fullName>
    </recommendedName>
</protein>
<dbReference type="EMBL" id="BKCJ010273558">
    <property type="protein sequence ID" value="GEZ39376.1"/>
    <property type="molecule type" value="Genomic_DNA"/>
</dbReference>
<evidence type="ECO:0000313" key="5">
    <source>
        <dbReference type="EMBL" id="GEZ39376.1"/>
    </source>
</evidence>
<dbReference type="InterPro" id="IPR027923">
    <property type="entry name" value="Hydrophob_seed_dom"/>
</dbReference>